<organism evidence="8 9">
    <name type="scientific">Eiseniibacteriota bacterium</name>
    <dbReference type="NCBI Taxonomy" id="2212470"/>
    <lineage>
        <taxon>Bacteria</taxon>
        <taxon>Candidatus Eiseniibacteriota</taxon>
    </lineage>
</organism>
<dbReference type="Pfam" id="PF00892">
    <property type="entry name" value="EamA"/>
    <property type="match status" value="2"/>
</dbReference>
<feature type="transmembrane region" description="Helical" evidence="6">
    <location>
        <begin position="71"/>
        <end position="90"/>
    </location>
</feature>
<evidence type="ECO:0000256" key="5">
    <source>
        <dbReference type="ARBA" id="ARBA00023136"/>
    </source>
</evidence>
<dbReference type="EMBL" id="JABFRW010000055">
    <property type="protein sequence ID" value="NOT33544.1"/>
    <property type="molecule type" value="Genomic_DNA"/>
</dbReference>
<reference evidence="8 9" key="1">
    <citation type="submission" date="2020-04" db="EMBL/GenBank/DDBJ databases">
        <title>Metagenomic profiling of ammonia- and methane-oxidizing microorganisms in a Dutch drinking water treatment plant.</title>
        <authorList>
            <person name="Poghosyan L."/>
            <person name="Leucker S."/>
        </authorList>
    </citation>
    <scope>NUCLEOTIDE SEQUENCE [LARGE SCALE GENOMIC DNA]</scope>
    <source>
        <strain evidence="8">S-RSF-IL-03</strain>
    </source>
</reference>
<evidence type="ECO:0000256" key="4">
    <source>
        <dbReference type="ARBA" id="ARBA00022989"/>
    </source>
</evidence>
<dbReference type="InterPro" id="IPR000620">
    <property type="entry name" value="EamA_dom"/>
</dbReference>
<feature type="transmembrane region" description="Helical" evidence="6">
    <location>
        <begin position="96"/>
        <end position="116"/>
    </location>
</feature>
<comment type="subcellular location">
    <subcellularLocation>
        <location evidence="1">Membrane</location>
        <topology evidence="1">Multi-pass membrane protein</topology>
    </subcellularLocation>
</comment>
<evidence type="ECO:0000256" key="6">
    <source>
        <dbReference type="SAM" id="Phobius"/>
    </source>
</evidence>
<comment type="similarity">
    <text evidence="2">Belongs to the EamA transporter family.</text>
</comment>
<feature type="domain" description="EamA" evidence="7">
    <location>
        <begin position="10"/>
        <end position="140"/>
    </location>
</feature>
<accession>A0A849SLS1</accession>
<feature type="domain" description="EamA" evidence="7">
    <location>
        <begin position="157"/>
        <end position="292"/>
    </location>
</feature>
<evidence type="ECO:0000256" key="2">
    <source>
        <dbReference type="ARBA" id="ARBA00007362"/>
    </source>
</evidence>
<evidence type="ECO:0000256" key="1">
    <source>
        <dbReference type="ARBA" id="ARBA00004141"/>
    </source>
</evidence>
<feature type="transmembrane region" description="Helical" evidence="6">
    <location>
        <begin position="9"/>
        <end position="31"/>
    </location>
</feature>
<feature type="transmembrane region" description="Helical" evidence="6">
    <location>
        <begin position="123"/>
        <end position="144"/>
    </location>
</feature>
<feature type="transmembrane region" description="Helical" evidence="6">
    <location>
        <begin position="250"/>
        <end position="269"/>
    </location>
</feature>
<dbReference type="PANTHER" id="PTHR32322">
    <property type="entry name" value="INNER MEMBRANE TRANSPORTER"/>
    <property type="match status" value="1"/>
</dbReference>
<evidence type="ECO:0000256" key="3">
    <source>
        <dbReference type="ARBA" id="ARBA00022692"/>
    </source>
</evidence>
<dbReference type="Proteomes" id="UP000580839">
    <property type="component" value="Unassembled WGS sequence"/>
</dbReference>
<evidence type="ECO:0000313" key="8">
    <source>
        <dbReference type="EMBL" id="NOT33544.1"/>
    </source>
</evidence>
<evidence type="ECO:0000259" key="7">
    <source>
        <dbReference type="Pfam" id="PF00892"/>
    </source>
</evidence>
<feature type="transmembrane region" description="Helical" evidence="6">
    <location>
        <begin position="37"/>
        <end position="59"/>
    </location>
</feature>
<protein>
    <submittedName>
        <fullName evidence="8">EamA family transporter</fullName>
    </submittedName>
</protein>
<comment type="caution">
    <text evidence="8">The sequence shown here is derived from an EMBL/GenBank/DDBJ whole genome shotgun (WGS) entry which is preliminary data.</text>
</comment>
<evidence type="ECO:0000313" key="9">
    <source>
        <dbReference type="Proteomes" id="UP000580839"/>
    </source>
</evidence>
<feature type="transmembrane region" description="Helical" evidence="6">
    <location>
        <begin position="150"/>
        <end position="171"/>
    </location>
</feature>
<name>A0A849SLS1_UNCEI</name>
<feature type="transmembrane region" description="Helical" evidence="6">
    <location>
        <begin position="275"/>
        <end position="294"/>
    </location>
</feature>
<proteinExistence type="inferred from homology"/>
<feature type="transmembrane region" description="Helical" evidence="6">
    <location>
        <begin position="183"/>
        <end position="203"/>
    </location>
</feature>
<keyword evidence="5 6" id="KW-0472">Membrane</keyword>
<sequence length="318" mass="33024">MPRSLRARILIAFACVYVIWGSTYLGIHWALESFPPFSLGGIRFLIAGGALFAILRWRGAALPTAAQWRSSLILGGLMLFMGNAGVTWSSQHAPSGLVSLIVCTVPLWMAILPFVLEHKTPAPAVIAGLAVGFAGIVMLVGPAATRASGAMPVVPAIVLTIGSLAWAYGSLQAPKLEMPASKLMGAAMQMLCAGALFTVPIVATGELPRLAAATITPRAVSAMLYLIVFGSIVGFTAYAWLLSATTPARVSTYAFVNPIVAVLLGWAFGGEAITARVILSGALIVGAVALITLAPAKARSVAPKPVEHDLDRAGNRVA</sequence>
<dbReference type="AlphaFoldDB" id="A0A849SLS1"/>
<feature type="transmembrane region" description="Helical" evidence="6">
    <location>
        <begin position="223"/>
        <end position="243"/>
    </location>
</feature>
<dbReference type="GO" id="GO:0016020">
    <property type="term" value="C:membrane"/>
    <property type="evidence" value="ECO:0007669"/>
    <property type="project" value="UniProtKB-SubCell"/>
</dbReference>
<gene>
    <name evidence="8" type="ORF">HOP12_05155</name>
</gene>
<dbReference type="PANTHER" id="PTHR32322:SF2">
    <property type="entry name" value="EAMA DOMAIN-CONTAINING PROTEIN"/>
    <property type="match status" value="1"/>
</dbReference>
<keyword evidence="3 6" id="KW-0812">Transmembrane</keyword>
<dbReference type="InterPro" id="IPR037185">
    <property type="entry name" value="EmrE-like"/>
</dbReference>
<keyword evidence="4 6" id="KW-1133">Transmembrane helix</keyword>
<dbReference type="SUPFAM" id="SSF103481">
    <property type="entry name" value="Multidrug resistance efflux transporter EmrE"/>
    <property type="match status" value="2"/>
</dbReference>
<dbReference type="InterPro" id="IPR050638">
    <property type="entry name" value="AA-Vitamin_Transporters"/>
</dbReference>